<dbReference type="EMBL" id="BLXX01000006">
    <property type="protein sequence ID" value="GFO60065.1"/>
    <property type="molecule type" value="Genomic_DNA"/>
</dbReference>
<comment type="caution">
    <text evidence="1">The sequence shown here is derived from an EMBL/GenBank/DDBJ whole genome shotgun (WGS) entry which is preliminary data.</text>
</comment>
<proteinExistence type="predicted"/>
<protein>
    <submittedName>
        <fullName evidence="1">Uncharacterized protein</fullName>
    </submittedName>
</protein>
<evidence type="ECO:0000313" key="2">
    <source>
        <dbReference type="Proteomes" id="UP000556026"/>
    </source>
</evidence>
<evidence type="ECO:0000313" key="1">
    <source>
        <dbReference type="EMBL" id="GFO60065.1"/>
    </source>
</evidence>
<name>A0A6V8MJ67_9BACT</name>
<dbReference type="AlphaFoldDB" id="A0A6V8MJ67"/>
<organism evidence="1 2">
    <name type="scientific">Geomonas silvestris</name>
    <dbReference type="NCBI Taxonomy" id="2740184"/>
    <lineage>
        <taxon>Bacteria</taxon>
        <taxon>Pseudomonadati</taxon>
        <taxon>Thermodesulfobacteriota</taxon>
        <taxon>Desulfuromonadia</taxon>
        <taxon>Geobacterales</taxon>
        <taxon>Geobacteraceae</taxon>
        <taxon>Geomonas</taxon>
    </lineage>
</organism>
<gene>
    <name evidence="1" type="ORF">GMST_23900</name>
</gene>
<reference evidence="2" key="1">
    <citation type="submission" date="2020-06" db="EMBL/GenBank/DDBJ databases">
        <title>Draft genomic sequence of Geomonas sp. Red330.</title>
        <authorList>
            <person name="Itoh H."/>
            <person name="Zhenxing X."/>
            <person name="Ushijima N."/>
            <person name="Masuda Y."/>
            <person name="Shiratori Y."/>
            <person name="Senoo K."/>
        </authorList>
    </citation>
    <scope>NUCLEOTIDE SEQUENCE [LARGE SCALE GENOMIC DNA]</scope>
    <source>
        <strain evidence="2">Red330</strain>
    </source>
</reference>
<sequence length="109" mass="12185">MIARGEDPGVARKAEKAAQVAEGENTFETVAREWFKRFRAVTGESNRFFLDASRAKVLGRQAGDLLAKRLQLVVVRVSSRIIDSRMTNARVSRKNSGGLLGLMLNFRDF</sequence>
<keyword evidence="2" id="KW-1185">Reference proteome</keyword>
<dbReference type="Proteomes" id="UP000556026">
    <property type="component" value="Unassembled WGS sequence"/>
</dbReference>
<accession>A0A6V8MJ67</accession>